<accession>A0AA36Y683</accession>
<keyword evidence="2" id="KW-1185">Reference proteome</keyword>
<organism evidence="1 2">
    <name type="scientific">Stomatobaculum longum</name>
    <dbReference type="NCBI Taxonomy" id="796942"/>
    <lineage>
        <taxon>Bacteria</taxon>
        <taxon>Bacillati</taxon>
        <taxon>Bacillota</taxon>
        <taxon>Clostridia</taxon>
        <taxon>Lachnospirales</taxon>
        <taxon>Lachnospiraceae</taxon>
        <taxon>Stomatobaculum</taxon>
    </lineage>
</organism>
<comment type="caution">
    <text evidence="1">The sequence shown here is derived from an EMBL/GenBank/DDBJ whole genome shotgun (WGS) entry which is preliminary data.</text>
</comment>
<proteinExistence type="predicted"/>
<evidence type="ECO:0000313" key="2">
    <source>
        <dbReference type="Proteomes" id="UP000018466"/>
    </source>
</evidence>
<name>A0AA36Y683_9FIRM</name>
<sequence>MMRERTKQARKRGGQVLTLLLVMLCCLLLAACGKKEEKAAESTALPYSESQLLLVIASARQETEEVYGKEIWDKRVSGGRETFSEAYFDELKEFFYELSAMNGMAEERNVKLDTEEMRRLHEAAERFYTASVQNQPSFGGLSEEEVEFMFQQYARALKLRKTMREDRRAEVSESEAKVIRLQSAACEKREDAEKLRDEALAGGDFRTLARKYCNADAPVKKVARGDLAPALERVAFAMEDNTVSAVTELDGKYYVFKCPVSYDTEATAERRKSLQDERLQNLVREAYERYLSAHPIAENAGLWDSIEGKVSKNYSGSNFFTAVREALRYEGV</sequence>
<dbReference type="RefSeq" id="WP_009532385.1">
    <property type="nucleotide sequence ID" value="NZ_CAJPPX010000090.1"/>
</dbReference>
<reference evidence="1 2" key="1">
    <citation type="submission" date="2011-10" db="EMBL/GenBank/DDBJ databases">
        <title>The Genome Sequence of Lachnospiraceae bacterium ACC2.</title>
        <authorList>
            <consortium name="The Broad Institute Genome Sequencing Platform"/>
            <person name="Earl A."/>
            <person name="Ward D."/>
            <person name="Feldgarden M."/>
            <person name="Gevers D."/>
            <person name="Sizova M."/>
            <person name="Hazen A."/>
            <person name="Epstein S."/>
            <person name="Young S.K."/>
            <person name="Zeng Q."/>
            <person name="Gargeya S."/>
            <person name="Fitzgerald M."/>
            <person name="Haas B."/>
            <person name="Abouelleil A."/>
            <person name="Alvarado L."/>
            <person name="Arachchi H.M."/>
            <person name="Berlin A."/>
            <person name="Brown A."/>
            <person name="Chapman S.B."/>
            <person name="Chen Z."/>
            <person name="Dunbar C."/>
            <person name="Freedman E."/>
            <person name="Gearin G."/>
            <person name="Goldberg J."/>
            <person name="Griggs A."/>
            <person name="Gujja S."/>
            <person name="Heiman D."/>
            <person name="Howarth C."/>
            <person name="Larson L."/>
            <person name="Lui A."/>
            <person name="MacDonald P.J.P."/>
            <person name="Montmayeur A."/>
            <person name="Murphy C."/>
            <person name="Neiman D."/>
            <person name="Pearson M."/>
            <person name="Priest M."/>
            <person name="Roberts A."/>
            <person name="Saif S."/>
            <person name="Shea T."/>
            <person name="Shenoy N."/>
            <person name="Sisk P."/>
            <person name="Stolte C."/>
            <person name="Sykes S."/>
            <person name="Wortman J."/>
            <person name="Nusbaum C."/>
            <person name="Birren B."/>
        </authorList>
    </citation>
    <scope>NUCLEOTIDE SEQUENCE [LARGE SCALE GENOMIC DNA]</scope>
    <source>
        <strain evidence="1 2">ACC2</strain>
    </source>
</reference>
<dbReference type="Gene3D" id="3.10.50.40">
    <property type="match status" value="1"/>
</dbReference>
<evidence type="ECO:0008006" key="3">
    <source>
        <dbReference type="Google" id="ProtNLM"/>
    </source>
</evidence>
<dbReference type="EMBL" id="AGEL01000004">
    <property type="protein sequence ID" value="EHO17698.1"/>
    <property type="molecule type" value="Genomic_DNA"/>
</dbReference>
<evidence type="ECO:0000313" key="1">
    <source>
        <dbReference type="EMBL" id="EHO17698.1"/>
    </source>
</evidence>
<dbReference type="SUPFAM" id="SSF54534">
    <property type="entry name" value="FKBP-like"/>
    <property type="match status" value="1"/>
</dbReference>
<dbReference type="Proteomes" id="UP000018466">
    <property type="component" value="Unassembled WGS sequence"/>
</dbReference>
<dbReference type="InterPro" id="IPR046357">
    <property type="entry name" value="PPIase_dom_sf"/>
</dbReference>
<gene>
    <name evidence="1" type="ORF">HMPREF9623_00552</name>
</gene>
<protein>
    <recommendedName>
        <fullName evidence="3">PpiC domain-containing protein</fullName>
    </recommendedName>
</protein>
<dbReference type="GO" id="GO:0003755">
    <property type="term" value="F:peptidyl-prolyl cis-trans isomerase activity"/>
    <property type="evidence" value="ECO:0007669"/>
    <property type="project" value="InterPro"/>
</dbReference>
<dbReference type="PROSITE" id="PS51257">
    <property type="entry name" value="PROKAR_LIPOPROTEIN"/>
    <property type="match status" value="1"/>
</dbReference>
<dbReference type="AlphaFoldDB" id="A0AA36Y683"/>